<feature type="non-terminal residue" evidence="1">
    <location>
        <position position="1"/>
    </location>
</feature>
<reference evidence="1 2" key="1">
    <citation type="journal article" date="2019" name="Nat. Ecol. Evol.">
        <title>Megaphylogeny resolves global patterns of mushroom evolution.</title>
        <authorList>
            <person name="Varga T."/>
            <person name="Krizsan K."/>
            <person name="Foldi C."/>
            <person name="Dima B."/>
            <person name="Sanchez-Garcia M."/>
            <person name="Sanchez-Ramirez S."/>
            <person name="Szollosi G.J."/>
            <person name="Szarkandi J.G."/>
            <person name="Papp V."/>
            <person name="Albert L."/>
            <person name="Andreopoulos W."/>
            <person name="Angelini C."/>
            <person name="Antonin V."/>
            <person name="Barry K.W."/>
            <person name="Bougher N.L."/>
            <person name="Buchanan P."/>
            <person name="Buyck B."/>
            <person name="Bense V."/>
            <person name="Catcheside P."/>
            <person name="Chovatia M."/>
            <person name="Cooper J."/>
            <person name="Damon W."/>
            <person name="Desjardin D."/>
            <person name="Finy P."/>
            <person name="Geml J."/>
            <person name="Haridas S."/>
            <person name="Hughes K."/>
            <person name="Justo A."/>
            <person name="Karasinski D."/>
            <person name="Kautmanova I."/>
            <person name="Kiss B."/>
            <person name="Kocsube S."/>
            <person name="Kotiranta H."/>
            <person name="LaButti K.M."/>
            <person name="Lechner B.E."/>
            <person name="Liimatainen K."/>
            <person name="Lipzen A."/>
            <person name="Lukacs Z."/>
            <person name="Mihaltcheva S."/>
            <person name="Morgado L.N."/>
            <person name="Niskanen T."/>
            <person name="Noordeloos M.E."/>
            <person name="Ohm R.A."/>
            <person name="Ortiz-Santana B."/>
            <person name="Ovrebo C."/>
            <person name="Racz N."/>
            <person name="Riley R."/>
            <person name="Savchenko A."/>
            <person name="Shiryaev A."/>
            <person name="Soop K."/>
            <person name="Spirin V."/>
            <person name="Szebenyi C."/>
            <person name="Tomsovsky M."/>
            <person name="Tulloss R.E."/>
            <person name="Uehling J."/>
            <person name="Grigoriev I.V."/>
            <person name="Vagvolgyi C."/>
            <person name="Papp T."/>
            <person name="Martin F.M."/>
            <person name="Miettinen O."/>
            <person name="Hibbett D.S."/>
            <person name="Nagy L.G."/>
        </authorList>
    </citation>
    <scope>NUCLEOTIDE SEQUENCE [LARGE SCALE GENOMIC DNA]</scope>
    <source>
        <strain evidence="1 2">CBS 962.96</strain>
    </source>
</reference>
<gene>
    <name evidence="1" type="ORF">K435DRAFT_692084</name>
</gene>
<dbReference type="OrthoDB" id="2803783at2759"/>
<protein>
    <submittedName>
        <fullName evidence="1">Uncharacterized protein</fullName>
    </submittedName>
</protein>
<dbReference type="AlphaFoldDB" id="A0A4S8L169"/>
<sequence>PAWVNKMNIWLTDVVYGDLWEEAKSALLSLEASTKFKTTLKALPSSKRPQAVSDWVHSGRTDTLPACLCNDGDVVKLEKDVLTWWNKLQPSWRKLTEEELPTRAWSQEVKGSWEVLACPGVNGLYSVMACLQWWMILLPSVDGDSDAAPEAWKDLIKDLVFVIDSVAEEHQCPASKKARIEDEDDV</sequence>
<name>A0A4S8L169_DENBC</name>
<dbReference type="EMBL" id="ML179754">
    <property type="protein sequence ID" value="THU82147.1"/>
    <property type="molecule type" value="Genomic_DNA"/>
</dbReference>
<evidence type="ECO:0000313" key="1">
    <source>
        <dbReference type="EMBL" id="THU82147.1"/>
    </source>
</evidence>
<accession>A0A4S8L169</accession>
<organism evidence="1 2">
    <name type="scientific">Dendrothele bispora (strain CBS 962.96)</name>
    <dbReference type="NCBI Taxonomy" id="1314807"/>
    <lineage>
        <taxon>Eukaryota</taxon>
        <taxon>Fungi</taxon>
        <taxon>Dikarya</taxon>
        <taxon>Basidiomycota</taxon>
        <taxon>Agaricomycotina</taxon>
        <taxon>Agaricomycetes</taxon>
        <taxon>Agaricomycetidae</taxon>
        <taxon>Agaricales</taxon>
        <taxon>Agaricales incertae sedis</taxon>
        <taxon>Dendrothele</taxon>
    </lineage>
</organism>
<proteinExistence type="predicted"/>
<dbReference type="Proteomes" id="UP000297245">
    <property type="component" value="Unassembled WGS sequence"/>
</dbReference>
<keyword evidence="2" id="KW-1185">Reference proteome</keyword>
<evidence type="ECO:0000313" key="2">
    <source>
        <dbReference type="Proteomes" id="UP000297245"/>
    </source>
</evidence>